<keyword evidence="1" id="KW-0443">Lipid metabolism</keyword>
<dbReference type="InterPro" id="IPR013120">
    <property type="entry name" value="FAR_NAD-bd"/>
</dbReference>
<dbReference type="Pfam" id="PF07993">
    <property type="entry name" value="NAD_binding_4"/>
    <property type="match status" value="1"/>
</dbReference>
<sequence length="331" mass="36644">MSILPLLNPHTKSSSLATCVHLCLLDLHLFQKLWLEARFVGKTATKMSTAEMDSILGFLENKKILVTGATGFLAKIFIEKILRTQPNVGKLYCLMRAADDKGANQRFQSEILGKDLFRVVKEKYGKTLNTLISEKIVPVAGDISCEDMGVTNPGLLEDMAKEVDVIVNLAATTNFDERYDVSLGINTVGARNVMKFAKKCEKLVVYVHVSTAYVWGEREGVCPEHPFKMGEALNGTLGLDIDAEIRLAERTVKELHADPNLSDKAITIALKDMGIQRARKYGWPNAYVFTKAMAEMIVGEMKGDMPAVIVRPTIVTSTFKEPFAGWAEGIR</sequence>
<dbReference type="InterPro" id="IPR036291">
    <property type="entry name" value="NAD(P)-bd_dom_sf"/>
</dbReference>
<dbReference type="EC" id="1.2.1.84" evidence="1"/>
<feature type="domain" description="Thioester reductase (TE)" evidence="2">
    <location>
        <begin position="66"/>
        <end position="330"/>
    </location>
</feature>
<keyword evidence="1" id="KW-0560">Oxidoreductase</keyword>
<comment type="catalytic activity">
    <reaction evidence="1">
        <text>a long-chain fatty acyl-CoA + 2 NADPH + 2 H(+) = a long-chain primary fatty alcohol + 2 NADP(+) + CoA</text>
        <dbReference type="Rhea" id="RHEA:52716"/>
        <dbReference type="ChEBI" id="CHEBI:15378"/>
        <dbReference type="ChEBI" id="CHEBI:57287"/>
        <dbReference type="ChEBI" id="CHEBI:57783"/>
        <dbReference type="ChEBI" id="CHEBI:58349"/>
        <dbReference type="ChEBI" id="CHEBI:77396"/>
        <dbReference type="ChEBI" id="CHEBI:83139"/>
        <dbReference type="EC" id="1.2.1.84"/>
    </reaction>
</comment>
<dbReference type="InterPro" id="IPR026055">
    <property type="entry name" value="FAR"/>
</dbReference>
<evidence type="ECO:0000256" key="1">
    <source>
        <dbReference type="RuleBase" id="RU363097"/>
    </source>
</evidence>
<accession>A0A7N0V0I4</accession>
<reference evidence="3" key="1">
    <citation type="submission" date="2021-01" db="UniProtKB">
        <authorList>
            <consortium name="EnsemblPlants"/>
        </authorList>
    </citation>
    <scope>IDENTIFICATION</scope>
</reference>
<dbReference type="PANTHER" id="PTHR11011">
    <property type="entry name" value="MALE STERILITY PROTEIN 2-RELATED"/>
    <property type="match status" value="1"/>
</dbReference>
<evidence type="ECO:0000259" key="2">
    <source>
        <dbReference type="Pfam" id="PF07993"/>
    </source>
</evidence>
<dbReference type="Gramene" id="Kaladp0093s0125.1.v1.1">
    <property type="protein sequence ID" value="Kaladp0093s0125.1.v1.1"/>
    <property type="gene ID" value="Kaladp0093s0125.v1.1"/>
</dbReference>
<dbReference type="GO" id="GO:0102965">
    <property type="term" value="F:alcohol-forming long-chain fatty acyl-CoA reductase activity"/>
    <property type="evidence" value="ECO:0007669"/>
    <property type="project" value="UniProtKB-EC"/>
</dbReference>
<dbReference type="OMA" id="DSKIETW"/>
<dbReference type="Gene3D" id="3.40.50.720">
    <property type="entry name" value="NAD(P)-binding Rossmann-like Domain"/>
    <property type="match status" value="1"/>
</dbReference>
<dbReference type="CDD" id="cd05236">
    <property type="entry name" value="FAR-N_SDR_e"/>
    <property type="match status" value="1"/>
</dbReference>
<dbReference type="SUPFAM" id="SSF51735">
    <property type="entry name" value="NAD(P)-binding Rossmann-fold domains"/>
    <property type="match status" value="1"/>
</dbReference>
<evidence type="ECO:0000313" key="4">
    <source>
        <dbReference type="Proteomes" id="UP000594263"/>
    </source>
</evidence>
<keyword evidence="4" id="KW-1185">Reference proteome</keyword>
<dbReference type="AlphaFoldDB" id="A0A7N0V0I4"/>
<name>A0A7N0V0I4_KALFE</name>
<comment type="similarity">
    <text evidence="1">Belongs to the fatty acyl-CoA reductase family.</text>
</comment>
<dbReference type="PANTHER" id="PTHR11011:SF99">
    <property type="entry name" value="FATTY ACYL-COA REDUCTASE 3"/>
    <property type="match status" value="1"/>
</dbReference>
<evidence type="ECO:0000313" key="3">
    <source>
        <dbReference type="EnsemblPlants" id="Kaladp0093s0125.1.v1.1"/>
    </source>
</evidence>
<comment type="function">
    <text evidence="1">Catalyzes the reduction of fatty acyl-CoA to fatty alcohols.</text>
</comment>
<keyword evidence="1" id="KW-0521">NADP</keyword>
<dbReference type="GO" id="GO:0080019">
    <property type="term" value="F:alcohol-forming very long-chain fatty acyl-CoA reductase activity"/>
    <property type="evidence" value="ECO:0007669"/>
    <property type="project" value="InterPro"/>
</dbReference>
<proteinExistence type="inferred from homology"/>
<dbReference type="EnsemblPlants" id="Kaladp0093s0125.1.v1.1">
    <property type="protein sequence ID" value="Kaladp0093s0125.1.v1.1"/>
    <property type="gene ID" value="Kaladp0093s0125.v1.1"/>
</dbReference>
<organism evidence="3 4">
    <name type="scientific">Kalanchoe fedtschenkoi</name>
    <name type="common">Lavender scallops</name>
    <name type="synonym">South American air plant</name>
    <dbReference type="NCBI Taxonomy" id="63787"/>
    <lineage>
        <taxon>Eukaryota</taxon>
        <taxon>Viridiplantae</taxon>
        <taxon>Streptophyta</taxon>
        <taxon>Embryophyta</taxon>
        <taxon>Tracheophyta</taxon>
        <taxon>Spermatophyta</taxon>
        <taxon>Magnoliopsida</taxon>
        <taxon>eudicotyledons</taxon>
        <taxon>Gunneridae</taxon>
        <taxon>Pentapetalae</taxon>
        <taxon>Saxifragales</taxon>
        <taxon>Crassulaceae</taxon>
        <taxon>Kalanchoe</taxon>
    </lineage>
</organism>
<protein>
    <recommendedName>
        <fullName evidence="1">Fatty acyl-CoA reductase</fullName>
        <ecNumber evidence="1">1.2.1.84</ecNumber>
    </recommendedName>
</protein>
<dbReference type="GO" id="GO:0035336">
    <property type="term" value="P:long-chain fatty-acyl-CoA metabolic process"/>
    <property type="evidence" value="ECO:0007669"/>
    <property type="project" value="TreeGrafter"/>
</dbReference>
<dbReference type="Proteomes" id="UP000594263">
    <property type="component" value="Unplaced"/>
</dbReference>
<dbReference type="GO" id="GO:0010345">
    <property type="term" value="P:suberin biosynthetic process"/>
    <property type="evidence" value="ECO:0007669"/>
    <property type="project" value="TreeGrafter"/>
</dbReference>
<keyword evidence="1" id="KW-0444">Lipid biosynthesis</keyword>